<feature type="transmembrane region" description="Helical" evidence="1">
    <location>
        <begin position="82"/>
        <end position="103"/>
    </location>
</feature>
<feature type="transmembrane region" description="Helical" evidence="1">
    <location>
        <begin position="6"/>
        <end position="31"/>
    </location>
</feature>
<keyword evidence="1" id="KW-0812">Transmembrane</keyword>
<evidence type="ECO:0000313" key="2">
    <source>
        <dbReference type="EMBL" id="PYF80361.1"/>
    </source>
</evidence>
<gene>
    <name evidence="2" type="ORF">DFP75_1062</name>
</gene>
<reference evidence="2 3" key="1">
    <citation type="submission" date="2018-06" db="EMBL/GenBank/DDBJ databases">
        <title>Genomic Encyclopedia of Type Strains, Phase III (KMG-III): the genomes of soil and plant-associated and newly described type strains.</title>
        <authorList>
            <person name="Whitman W."/>
        </authorList>
    </citation>
    <scope>NUCLEOTIDE SEQUENCE [LARGE SCALE GENOMIC DNA]</scope>
    <source>
        <strain evidence="2 3">CECT 7730</strain>
    </source>
</reference>
<evidence type="ECO:0000313" key="3">
    <source>
        <dbReference type="Proteomes" id="UP000247551"/>
    </source>
</evidence>
<comment type="caution">
    <text evidence="2">The sequence shown here is derived from an EMBL/GenBank/DDBJ whole genome shotgun (WGS) entry which is preliminary data.</text>
</comment>
<keyword evidence="1" id="KW-1133">Transmembrane helix</keyword>
<name>A0A318UXH0_9GAMM</name>
<protein>
    <submittedName>
        <fullName evidence="2">Uncharacterized protein</fullName>
    </submittedName>
</protein>
<dbReference type="EMBL" id="QKLW01000006">
    <property type="protein sequence ID" value="PYF80361.1"/>
    <property type="molecule type" value="Genomic_DNA"/>
</dbReference>
<sequence length="125" mass="14988">MIWVYFIVIYSLPLAGFFWLWQTINLLYVVFFPSKLINGYFSYKPDIVEIEILYRRSWIYWRNCLRYLFNIERPTMPWYAKINTIFCALGVMLGLWGGGITFLDEYLNLISLDKWMDILSANGLL</sequence>
<proteinExistence type="predicted"/>
<accession>A0A318UXH0</accession>
<keyword evidence="1" id="KW-0472">Membrane</keyword>
<dbReference type="AlphaFoldDB" id="A0A318UXH0"/>
<dbReference type="Proteomes" id="UP000247551">
    <property type="component" value="Unassembled WGS sequence"/>
</dbReference>
<organism evidence="2 3">
    <name type="scientific">Marinomonas alcarazii</name>
    <dbReference type="NCBI Taxonomy" id="491949"/>
    <lineage>
        <taxon>Bacteria</taxon>
        <taxon>Pseudomonadati</taxon>
        <taxon>Pseudomonadota</taxon>
        <taxon>Gammaproteobacteria</taxon>
        <taxon>Oceanospirillales</taxon>
        <taxon>Oceanospirillaceae</taxon>
        <taxon>Marinomonas</taxon>
    </lineage>
</organism>
<keyword evidence="3" id="KW-1185">Reference proteome</keyword>
<evidence type="ECO:0000256" key="1">
    <source>
        <dbReference type="SAM" id="Phobius"/>
    </source>
</evidence>